<keyword evidence="5" id="KW-1185">Reference proteome</keyword>
<keyword evidence="3" id="KW-0812">Transmembrane</keyword>
<keyword evidence="3" id="KW-1133">Transmembrane helix</keyword>
<evidence type="ECO:0000313" key="4">
    <source>
        <dbReference type="EMBL" id="PQA85852.1"/>
    </source>
</evidence>
<feature type="coiled-coil region" evidence="1">
    <location>
        <begin position="102"/>
        <end position="164"/>
    </location>
</feature>
<dbReference type="AlphaFoldDB" id="A0A2S7K027"/>
<accession>A0A2S7K027</accession>
<reference evidence="4 5" key="1">
    <citation type="submission" date="2017-12" db="EMBL/GenBank/DDBJ databases">
        <authorList>
            <person name="Hurst M.R.H."/>
        </authorList>
    </citation>
    <scope>NUCLEOTIDE SEQUENCE [LARGE SCALE GENOMIC DNA]</scope>
    <source>
        <strain evidence="4 5">SY-3-19</strain>
    </source>
</reference>
<evidence type="ECO:0000313" key="5">
    <source>
        <dbReference type="Proteomes" id="UP000239504"/>
    </source>
</evidence>
<comment type="caution">
    <text evidence="4">The sequence shown here is derived from an EMBL/GenBank/DDBJ whole genome shotgun (WGS) entry which is preliminary data.</text>
</comment>
<feature type="region of interest" description="Disordered" evidence="2">
    <location>
        <begin position="1"/>
        <end position="61"/>
    </location>
</feature>
<protein>
    <recommendedName>
        <fullName evidence="6">PEGA domain-containing protein</fullName>
    </recommendedName>
</protein>
<organism evidence="4 5">
    <name type="scientific">Hyphococcus luteus</name>
    <dbReference type="NCBI Taxonomy" id="2058213"/>
    <lineage>
        <taxon>Bacteria</taxon>
        <taxon>Pseudomonadati</taxon>
        <taxon>Pseudomonadota</taxon>
        <taxon>Alphaproteobacteria</taxon>
        <taxon>Parvularculales</taxon>
        <taxon>Parvularculaceae</taxon>
        <taxon>Hyphococcus</taxon>
    </lineage>
</organism>
<sequence length="374" mass="40024">MSGAASISDDKEPRSNVTRLARSGDALRSDEEEQNQTAADDTAATEDEISPAALEADNERSHANAAKRRRWIAGGLIIIAAASIVALAASYGPWTADEDRFAERMTAELDDVRERIDALEASDREAAVARTDLAAGADAVKRALRGLTADLATLEARLDTAESRDADSSEAIATVRQKLAETQTSLDAFSARLEKLPAPQSAARTSVITLSPSAPAPEGETDDSLDLPFTPVAIDLWAGAPQLAIRSKEGLAHLVAGETRQEWTLVSADRDAGAVILQSADGVPRRYVLGEGFADPLRAHPAEATLTVNATPADARIRVMNIKPIYAPQMPLAPGLYDIEVTAPGFRPHRQWIRIGDDAHNYKVTLEKSPERPS</sequence>
<dbReference type="Proteomes" id="UP000239504">
    <property type="component" value="Unassembled WGS sequence"/>
</dbReference>
<keyword evidence="1" id="KW-0175">Coiled coil</keyword>
<gene>
    <name evidence="4" type="ORF">CW354_20145</name>
</gene>
<keyword evidence="3" id="KW-0472">Membrane</keyword>
<evidence type="ECO:0000256" key="2">
    <source>
        <dbReference type="SAM" id="MobiDB-lite"/>
    </source>
</evidence>
<evidence type="ECO:0000256" key="3">
    <source>
        <dbReference type="SAM" id="Phobius"/>
    </source>
</evidence>
<name>A0A2S7K027_9PROT</name>
<proteinExistence type="predicted"/>
<feature type="transmembrane region" description="Helical" evidence="3">
    <location>
        <begin position="71"/>
        <end position="94"/>
    </location>
</feature>
<evidence type="ECO:0000256" key="1">
    <source>
        <dbReference type="SAM" id="Coils"/>
    </source>
</evidence>
<dbReference type="EMBL" id="PJCH01000016">
    <property type="protein sequence ID" value="PQA85852.1"/>
    <property type="molecule type" value="Genomic_DNA"/>
</dbReference>
<dbReference type="RefSeq" id="WP_104831905.1">
    <property type="nucleotide sequence ID" value="NZ_PJCH01000016.1"/>
</dbReference>
<evidence type="ECO:0008006" key="6">
    <source>
        <dbReference type="Google" id="ProtNLM"/>
    </source>
</evidence>